<sequence>MKDHNTNEDIYCEALAETLHHVALPVTVGFYAPWGRNKRSLLDKVKGALTRRSEERKDGKGGGGSGTSLLSLVWRVIFYLPVFDSLSSERVRYIFISFDAWEYVGCDHTWAGLVTTLLDEIEEKNKILFMVMKNVLFTMRMKLQKDMNRKDLSAQLGFMHSVKEEVKATIHFLRLMALREDREIRVVLKITSLDLCTPDKVVAVLDAINILLCDPNAPFISILAADPSILVECIQWSSNTCSNGYLYLDRIISLPFSLPRMSPMAKSQLLKGILKNQMKGGSTVNPGEGHHAESRNKGRVLTRKEIEQISHYLCHENFDAYFPGNSVQMKRVVNTVLTVWTMIKMGFRPKGGHQRNGTDERERIEEMIDWVVLANCWPCRLSWILQCVEDDQQRSILEESQRRACQDSVGNAEGHPQGRISERNGRGLLDVYEANAWDLDRMKYNLRKLLELDGDPDLFRTFLQKSHFTVGRARYFSDLLLNLDFSLKRRFELLRGLSRIAREKERVDLLPVRNTETYGQVQDN</sequence>
<accession>A0ABM1L0V8</accession>
<dbReference type="PANTHER" id="PTHR22674:SF6">
    <property type="entry name" value="NTPASE KAP FAMILY P-LOOP DOMAIN-CONTAINING PROTEIN 1"/>
    <property type="match status" value="1"/>
</dbReference>
<evidence type="ECO:0000313" key="2">
    <source>
        <dbReference type="Proteomes" id="UP000694871"/>
    </source>
</evidence>
<dbReference type="GeneID" id="107121224"/>
<protein>
    <submittedName>
        <fullName evidence="3">NTPase KAP family P-loop domain-containing protein 1-like</fullName>
    </submittedName>
</protein>
<keyword evidence="2" id="KW-1185">Reference proteome</keyword>
<gene>
    <name evidence="3" type="primary">LOC107121224</name>
</gene>
<dbReference type="RefSeq" id="XP_015279595.1">
    <property type="nucleotide sequence ID" value="XM_015424109.1"/>
</dbReference>
<dbReference type="InterPro" id="IPR011646">
    <property type="entry name" value="KAP_P-loop"/>
</dbReference>
<name>A0ABM1L0V8_GEKJA</name>
<dbReference type="InterPro" id="IPR052754">
    <property type="entry name" value="NTPase_KAP_P-loop"/>
</dbReference>
<organism evidence="2 3">
    <name type="scientific">Gekko japonicus</name>
    <name type="common">Schlegel's Japanese gecko</name>
    <dbReference type="NCBI Taxonomy" id="146911"/>
    <lineage>
        <taxon>Eukaryota</taxon>
        <taxon>Metazoa</taxon>
        <taxon>Chordata</taxon>
        <taxon>Craniata</taxon>
        <taxon>Vertebrata</taxon>
        <taxon>Euteleostomi</taxon>
        <taxon>Lepidosauria</taxon>
        <taxon>Squamata</taxon>
        <taxon>Bifurcata</taxon>
        <taxon>Gekkota</taxon>
        <taxon>Gekkonidae</taxon>
        <taxon>Gekkoninae</taxon>
        <taxon>Gekko</taxon>
    </lineage>
</organism>
<evidence type="ECO:0000259" key="1">
    <source>
        <dbReference type="Pfam" id="PF07693"/>
    </source>
</evidence>
<evidence type="ECO:0000313" key="3">
    <source>
        <dbReference type="RefSeq" id="XP_015279595.1"/>
    </source>
</evidence>
<feature type="domain" description="KAP NTPase" evidence="1">
    <location>
        <begin position="11"/>
        <end position="285"/>
    </location>
</feature>
<dbReference type="PANTHER" id="PTHR22674">
    <property type="entry name" value="NTPASE, KAP FAMILY P-LOOP DOMAIN-CONTAINING 1"/>
    <property type="match status" value="1"/>
</dbReference>
<proteinExistence type="predicted"/>
<dbReference type="Pfam" id="PF07693">
    <property type="entry name" value="KAP_NTPase"/>
    <property type="match status" value="1"/>
</dbReference>
<dbReference type="Proteomes" id="UP000694871">
    <property type="component" value="Unplaced"/>
</dbReference>
<reference evidence="3" key="1">
    <citation type="submission" date="2025-08" db="UniProtKB">
        <authorList>
            <consortium name="RefSeq"/>
        </authorList>
    </citation>
    <scope>IDENTIFICATION</scope>
</reference>